<protein>
    <submittedName>
        <fullName evidence="1">Cellulose biosynthesis protein BcsS</fullName>
    </submittedName>
</protein>
<gene>
    <name evidence="1" type="ORF">SAMN05192565_102213</name>
</gene>
<evidence type="ECO:0000313" key="2">
    <source>
        <dbReference type="Proteomes" id="UP000199229"/>
    </source>
</evidence>
<dbReference type="InterPro" id="IPR031485">
    <property type="entry name" value="CBP_BcsS"/>
</dbReference>
<evidence type="ECO:0000313" key="1">
    <source>
        <dbReference type="EMBL" id="SFG37831.1"/>
    </source>
</evidence>
<sequence length="241" mass="25767">MTGSGRALRTTLLYTIAGLAVASPNRGAARAETEPASRLLFGTLEAGPSTFLTGGAKLALDRIDRQGFVGLATLGAGTRREGTSRRDTATGAAVFGYQWFRDWGVIAAYAGVEGSLTALTAGSVTRLDPIRVGARLQGEIWARPGEATLLTATAILDTSRTAAWGRLSWGWRVEPCSGWGAYLGPELALYVDRTGYRKWNLGLHATDFTLGRFSLRSSVGLQFEPQGQPAPYVSLTAWTPW</sequence>
<name>A0A1I2RJ06_9HYPH</name>
<dbReference type="Pfam" id="PF17036">
    <property type="entry name" value="CBP_BcsS"/>
    <property type="match status" value="1"/>
</dbReference>
<keyword evidence="2" id="KW-1185">Reference proteome</keyword>
<dbReference type="EMBL" id="FOPM01000002">
    <property type="protein sequence ID" value="SFG37831.1"/>
    <property type="molecule type" value="Genomic_DNA"/>
</dbReference>
<dbReference type="Proteomes" id="UP000199229">
    <property type="component" value="Unassembled WGS sequence"/>
</dbReference>
<dbReference type="RefSeq" id="WP_244528545.1">
    <property type="nucleotide sequence ID" value="NZ_FOPM01000002.1"/>
</dbReference>
<organism evidence="1 2">
    <name type="scientific">Methylobacterium gossipiicola</name>
    <dbReference type="NCBI Taxonomy" id="582675"/>
    <lineage>
        <taxon>Bacteria</taxon>
        <taxon>Pseudomonadati</taxon>
        <taxon>Pseudomonadota</taxon>
        <taxon>Alphaproteobacteria</taxon>
        <taxon>Hyphomicrobiales</taxon>
        <taxon>Methylobacteriaceae</taxon>
        <taxon>Methylobacterium</taxon>
    </lineage>
</organism>
<accession>A0A1I2RJ06</accession>
<dbReference type="AlphaFoldDB" id="A0A1I2RJ06"/>
<reference evidence="2" key="1">
    <citation type="submission" date="2016-10" db="EMBL/GenBank/DDBJ databases">
        <authorList>
            <person name="Varghese N."/>
            <person name="Submissions S."/>
        </authorList>
    </citation>
    <scope>NUCLEOTIDE SEQUENCE [LARGE SCALE GENOMIC DNA]</scope>
    <source>
        <strain evidence="2">Gh-105</strain>
    </source>
</reference>
<dbReference type="STRING" id="582675.SAMN05192565_102213"/>
<proteinExistence type="predicted"/>